<comment type="caution">
    <text evidence="9">The sequence shown here is derived from an EMBL/GenBank/DDBJ whole genome shotgun (WGS) entry which is preliminary data.</text>
</comment>
<dbReference type="PANTHER" id="PTHR45773">
    <property type="entry name" value="SLIT AND NTRK-LIKE PROTEIN 4-RELATED"/>
    <property type="match status" value="1"/>
</dbReference>
<evidence type="ECO:0000256" key="4">
    <source>
        <dbReference type="ARBA" id="ARBA00022692"/>
    </source>
</evidence>
<dbReference type="InterPro" id="IPR001611">
    <property type="entry name" value="Leu-rich_rpt"/>
</dbReference>
<organism evidence="9 10">
    <name type="scientific">Scleropages formosus</name>
    <name type="common">Asian bonytongue</name>
    <name type="synonym">Osteoglossum formosum</name>
    <dbReference type="NCBI Taxonomy" id="113540"/>
    <lineage>
        <taxon>Eukaryota</taxon>
        <taxon>Metazoa</taxon>
        <taxon>Chordata</taxon>
        <taxon>Craniata</taxon>
        <taxon>Vertebrata</taxon>
        <taxon>Euteleostomi</taxon>
        <taxon>Actinopterygii</taxon>
        <taxon>Neopterygii</taxon>
        <taxon>Teleostei</taxon>
        <taxon>Osteoglossocephala</taxon>
        <taxon>Osteoglossomorpha</taxon>
        <taxon>Osteoglossiformes</taxon>
        <taxon>Osteoglossidae</taxon>
        <taxon>Scleropages</taxon>
    </lineage>
</organism>
<dbReference type="Pfam" id="PF13855">
    <property type="entry name" value="LRR_8"/>
    <property type="match status" value="1"/>
</dbReference>
<accession>A0A0P7WF95</accession>
<evidence type="ECO:0000256" key="7">
    <source>
        <dbReference type="ARBA" id="ARBA00022989"/>
    </source>
</evidence>
<proteinExistence type="inferred from homology"/>
<dbReference type="Pfam" id="PF00560">
    <property type="entry name" value="LRR_1"/>
    <property type="match status" value="1"/>
</dbReference>
<gene>
    <name evidence="9" type="ORF">Z043_119801</name>
</gene>
<dbReference type="PANTHER" id="PTHR45773:SF1">
    <property type="entry name" value="SLIT AND NTRK-LIKE PROTEIN 6"/>
    <property type="match status" value="1"/>
</dbReference>
<comment type="similarity">
    <text evidence="2">Belongs to the SLITRK family.</text>
</comment>
<evidence type="ECO:0000256" key="3">
    <source>
        <dbReference type="ARBA" id="ARBA00022614"/>
    </source>
</evidence>
<keyword evidence="8" id="KW-0472">Membrane</keyword>
<dbReference type="PROSITE" id="PS51450">
    <property type="entry name" value="LRR"/>
    <property type="match status" value="1"/>
</dbReference>
<evidence type="ECO:0000256" key="1">
    <source>
        <dbReference type="ARBA" id="ARBA00004479"/>
    </source>
</evidence>
<dbReference type="InterPro" id="IPR003591">
    <property type="entry name" value="Leu-rich_rpt_typical-subtyp"/>
</dbReference>
<dbReference type="Proteomes" id="UP000034805">
    <property type="component" value="Unassembled WGS sequence"/>
</dbReference>
<name>A0A0P7WF95_SCLFO</name>
<keyword evidence="6" id="KW-0677">Repeat</keyword>
<dbReference type="SMART" id="SM00369">
    <property type="entry name" value="LRR_TYP"/>
    <property type="match status" value="5"/>
</dbReference>
<evidence type="ECO:0008006" key="11">
    <source>
        <dbReference type="Google" id="ProtNLM"/>
    </source>
</evidence>
<keyword evidence="4" id="KW-0812">Transmembrane</keyword>
<keyword evidence="7" id="KW-1133">Transmembrane helix</keyword>
<reference evidence="9 10" key="1">
    <citation type="submission" date="2015-08" db="EMBL/GenBank/DDBJ databases">
        <title>The genome of the Asian arowana (Scleropages formosus).</title>
        <authorList>
            <person name="Tan M.H."/>
            <person name="Gan H.M."/>
            <person name="Croft L.J."/>
            <person name="Austin C.M."/>
        </authorList>
    </citation>
    <scope>NUCLEOTIDE SEQUENCE [LARGE SCALE GENOMIC DNA]</scope>
    <source>
        <strain evidence="9">Aro1</strain>
    </source>
</reference>
<dbReference type="Gene3D" id="3.80.10.10">
    <property type="entry name" value="Ribonuclease Inhibitor"/>
    <property type="match status" value="1"/>
</dbReference>
<dbReference type="STRING" id="113540.ENSSFOP00015004980"/>
<dbReference type="GO" id="GO:0016020">
    <property type="term" value="C:membrane"/>
    <property type="evidence" value="ECO:0007669"/>
    <property type="project" value="UniProtKB-SubCell"/>
</dbReference>
<comment type="subcellular location">
    <subcellularLocation>
        <location evidence="1">Membrane</location>
        <topology evidence="1">Single-pass type I membrane protein</topology>
    </subcellularLocation>
</comment>
<evidence type="ECO:0000256" key="8">
    <source>
        <dbReference type="ARBA" id="ARBA00023136"/>
    </source>
</evidence>
<evidence type="ECO:0000313" key="10">
    <source>
        <dbReference type="Proteomes" id="UP000034805"/>
    </source>
</evidence>
<dbReference type="GO" id="GO:0051965">
    <property type="term" value="P:positive regulation of synapse assembly"/>
    <property type="evidence" value="ECO:0007669"/>
    <property type="project" value="TreeGrafter"/>
</dbReference>
<evidence type="ECO:0000256" key="2">
    <source>
        <dbReference type="ARBA" id="ARBA00010439"/>
    </source>
</evidence>
<dbReference type="SUPFAM" id="SSF52058">
    <property type="entry name" value="L domain-like"/>
    <property type="match status" value="1"/>
</dbReference>
<evidence type="ECO:0000313" key="9">
    <source>
        <dbReference type="EMBL" id="KPP62042.1"/>
    </source>
</evidence>
<dbReference type="EMBL" id="JARO02009029">
    <property type="protein sequence ID" value="KPP62042.1"/>
    <property type="molecule type" value="Genomic_DNA"/>
</dbReference>
<dbReference type="GO" id="GO:0007409">
    <property type="term" value="P:axonogenesis"/>
    <property type="evidence" value="ECO:0007669"/>
    <property type="project" value="TreeGrafter"/>
</dbReference>
<keyword evidence="5" id="KW-0732">Signal</keyword>
<protein>
    <recommendedName>
        <fullName evidence="11">LRRCT domain-containing protein</fullName>
    </recommendedName>
</protein>
<sequence length="205" mass="23018">MELLQEDIEGLKNAVSLNLGANSLQQLEPGIFSALNFLKKLHINRNSLATLKENTFEGLVSLEYLQADTNFIQVIEPGAFSKLIRLKVLILNDNFISVLPSNVFRFVPLTHLDLRGNQLQSLPYVGFLEHIGRIMELLLEDNDWVCDCQILPLKIWMENTHAQAAISEVVCSSPPYLKGTILSKAKKDDLCPSHSEADLDETSRD</sequence>
<dbReference type="AlphaFoldDB" id="A0A0P7WF95"/>
<evidence type="ECO:0000256" key="5">
    <source>
        <dbReference type="ARBA" id="ARBA00022729"/>
    </source>
</evidence>
<evidence type="ECO:0000256" key="6">
    <source>
        <dbReference type="ARBA" id="ARBA00022737"/>
    </source>
</evidence>
<dbReference type="FunFam" id="3.80.10.10:FF:000001">
    <property type="entry name" value="SLIT and NTRK-like family, member 1"/>
    <property type="match status" value="1"/>
</dbReference>
<dbReference type="InterPro" id="IPR032675">
    <property type="entry name" value="LRR_dom_sf"/>
</dbReference>
<keyword evidence="3" id="KW-0433">Leucine-rich repeat</keyword>